<evidence type="ECO:0000256" key="2">
    <source>
        <dbReference type="ARBA" id="ARBA00022729"/>
    </source>
</evidence>
<comment type="similarity">
    <text evidence="1 9">Belongs to the peptidase S11 family.</text>
</comment>
<evidence type="ECO:0000256" key="7">
    <source>
        <dbReference type="PIRSR" id="PIRSR618044-1"/>
    </source>
</evidence>
<accession>A0A510J7V4</accession>
<sequence>MKNLRKIFIVLTIFVISSFAFAEGENYFDYKAILIGDTNGNIVREENSYAVRPLASVTKVMTIMLTLDKVHSGEISLNDRVVVSEAAASVPYGIKLVAGNEYTVRDLLKATAIRSSNNAAYALAEYVSKGNVYEFVNSMNNKARQSGWDSLRFCSPHGLPPSYTGSCMDQGNARDLYKMAMKAVTYKEYMNIAKESVDFIDHGNIKLTATNHLLGKVPGVDGLKTGYHNAAGSNIILTAKRNGERMILVILGSTKAKNRDAIGEKEINDYFINGSKSFKIIDKDTAVAYAKIGKDRYGLYPSEDVTVKSKNGFEKPKLTYKVALKDNVSRKDVGQVVGTFIGTDGKNEYTGALIMK</sequence>
<dbReference type="PANTHER" id="PTHR21581">
    <property type="entry name" value="D-ALANYL-D-ALANINE CARBOXYPEPTIDASE"/>
    <property type="match status" value="1"/>
</dbReference>
<dbReference type="InterPro" id="IPR018044">
    <property type="entry name" value="Peptidase_S11"/>
</dbReference>
<keyword evidence="12" id="KW-0645">Protease</keyword>
<dbReference type="PANTHER" id="PTHR21581:SF6">
    <property type="entry name" value="TRAFFICKING PROTEIN PARTICLE COMPLEX SUBUNIT 12"/>
    <property type="match status" value="1"/>
</dbReference>
<feature type="signal peptide" evidence="10">
    <location>
        <begin position="1"/>
        <end position="22"/>
    </location>
</feature>
<proteinExistence type="inferred from homology"/>
<evidence type="ECO:0000313" key="12">
    <source>
        <dbReference type="EMBL" id="BBM35318.1"/>
    </source>
</evidence>
<dbReference type="AlphaFoldDB" id="A0A510J7V4"/>
<dbReference type="OrthoDB" id="9791132at2"/>
<reference evidence="12 13" key="1">
    <citation type="submission" date="2019-07" db="EMBL/GenBank/DDBJ databases">
        <title>Complete Genome Sequence of Leptotrichia goodfellowii Strain JCM 16774.</title>
        <authorList>
            <person name="Watanabe S."/>
            <person name="Cui L."/>
        </authorList>
    </citation>
    <scope>NUCLEOTIDE SEQUENCE [LARGE SCALE GENOMIC DNA]</scope>
    <source>
        <strain evidence="12 13">JCM16774</strain>
    </source>
</reference>
<keyword evidence="6" id="KW-0961">Cell wall biogenesis/degradation</keyword>
<evidence type="ECO:0000313" key="13">
    <source>
        <dbReference type="Proteomes" id="UP000321606"/>
    </source>
</evidence>
<dbReference type="Proteomes" id="UP000321606">
    <property type="component" value="Chromosome"/>
</dbReference>
<dbReference type="InterPro" id="IPR012338">
    <property type="entry name" value="Beta-lactam/transpept-like"/>
</dbReference>
<dbReference type="GO" id="GO:0009252">
    <property type="term" value="P:peptidoglycan biosynthetic process"/>
    <property type="evidence" value="ECO:0007669"/>
    <property type="project" value="UniProtKB-KW"/>
</dbReference>
<gene>
    <name evidence="12" type="ORF">JCM16774_0225</name>
</gene>
<keyword evidence="12" id="KW-0121">Carboxypeptidase</keyword>
<evidence type="ECO:0000259" key="11">
    <source>
        <dbReference type="Pfam" id="PF00768"/>
    </source>
</evidence>
<dbReference type="GO" id="GO:0006508">
    <property type="term" value="P:proteolysis"/>
    <property type="evidence" value="ECO:0007669"/>
    <property type="project" value="InterPro"/>
</dbReference>
<name>A0A510J7V4_9FUSO</name>
<dbReference type="GO" id="GO:0009002">
    <property type="term" value="F:serine-type D-Ala-D-Ala carboxypeptidase activity"/>
    <property type="evidence" value="ECO:0007669"/>
    <property type="project" value="InterPro"/>
</dbReference>
<feature type="active site" evidence="7">
    <location>
        <position position="115"/>
    </location>
</feature>
<feature type="domain" description="Peptidase S11 D-alanyl-D-alanine carboxypeptidase A N-terminal" evidence="11">
    <location>
        <begin position="31"/>
        <end position="253"/>
    </location>
</feature>
<dbReference type="SUPFAM" id="SSF56601">
    <property type="entry name" value="beta-lactamase/transpeptidase-like"/>
    <property type="match status" value="1"/>
</dbReference>
<evidence type="ECO:0000256" key="4">
    <source>
        <dbReference type="ARBA" id="ARBA00022960"/>
    </source>
</evidence>
<keyword evidence="2 10" id="KW-0732">Signal</keyword>
<evidence type="ECO:0000256" key="1">
    <source>
        <dbReference type="ARBA" id="ARBA00007164"/>
    </source>
</evidence>
<feature type="active site" description="Acyl-ester intermediate" evidence="7">
    <location>
        <position position="56"/>
    </location>
</feature>
<evidence type="ECO:0000256" key="3">
    <source>
        <dbReference type="ARBA" id="ARBA00022801"/>
    </source>
</evidence>
<feature type="chain" id="PRO_5022213587" evidence="10">
    <location>
        <begin position="23"/>
        <end position="356"/>
    </location>
</feature>
<dbReference type="Gene3D" id="3.40.710.10">
    <property type="entry name" value="DD-peptidase/beta-lactamase superfamily"/>
    <property type="match status" value="1"/>
</dbReference>
<dbReference type="STRING" id="714315.GCA_000516535_00240"/>
<feature type="active site" description="Proton acceptor" evidence="7">
    <location>
        <position position="59"/>
    </location>
</feature>
<dbReference type="InterPro" id="IPR001967">
    <property type="entry name" value="Peptidase_S11_N"/>
</dbReference>
<protein>
    <submittedName>
        <fullName evidence="12">Serine-type D-Ala-D-Ala carboxypeptidase</fullName>
    </submittedName>
</protein>
<keyword evidence="3" id="KW-0378">Hydrolase</keyword>
<evidence type="ECO:0000256" key="6">
    <source>
        <dbReference type="ARBA" id="ARBA00023316"/>
    </source>
</evidence>
<dbReference type="GO" id="GO:0008360">
    <property type="term" value="P:regulation of cell shape"/>
    <property type="evidence" value="ECO:0007669"/>
    <property type="project" value="UniProtKB-KW"/>
</dbReference>
<keyword evidence="4" id="KW-0133">Cell shape</keyword>
<dbReference type="GO" id="GO:0071555">
    <property type="term" value="P:cell wall organization"/>
    <property type="evidence" value="ECO:0007669"/>
    <property type="project" value="UniProtKB-KW"/>
</dbReference>
<dbReference type="KEGG" id="lgo:JCM16774_0225"/>
<dbReference type="Pfam" id="PF00768">
    <property type="entry name" value="Peptidase_S11"/>
    <property type="match status" value="1"/>
</dbReference>
<evidence type="ECO:0000256" key="10">
    <source>
        <dbReference type="SAM" id="SignalP"/>
    </source>
</evidence>
<dbReference type="EMBL" id="AP019822">
    <property type="protein sequence ID" value="BBM35318.1"/>
    <property type="molecule type" value="Genomic_DNA"/>
</dbReference>
<evidence type="ECO:0000256" key="8">
    <source>
        <dbReference type="PIRSR" id="PIRSR618044-2"/>
    </source>
</evidence>
<organism evidence="12 13">
    <name type="scientific">Pseudoleptotrichia goodfellowii</name>
    <dbReference type="NCBI Taxonomy" id="157692"/>
    <lineage>
        <taxon>Bacteria</taxon>
        <taxon>Fusobacteriati</taxon>
        <taxon>Fusobacteriota</taxon>
        <taxon>Fusobacteriia</taxon>
        <taxon>Fusobacteriales</taxon>
        <taxon>Leptotrichiaceae</taxon>
        <taxon>Pseudoleptotrichia</taxon>
    </lineage>
</organism>
<feature type="binding site" evidence="8">
    <location>
        <position position="224"/>
    </location>
    <ligand>
        <name>substrate</name>
    </ligand>
</feature>
<dbReference type="RefSeq" id="WP_026736924.1">
    <property type="nucleotide sequence ID" value="NZ_AP019822.1"/>
</dbReference>
<evidence type="ECO:0000256" key="5">
    <source>
        <dbReference type="ARBA" id="ARBA00022984"/>
    </source>
</evidence>
<evidence type="ECO:0000256" key="9">
    <source>
        <dbReference type="RuleBase" id="RU004016"/>
    </source>
</evidence>
<keyword evidence="5" id="KW-0573">Peptidoglycan synthesis</keyword>
<dbReference type="PRINTS" id="PR00725">
    <property type="entry name" value="DADACBPTASE1"/>
</dbReference>